<feature type="compositionally biased region" description="Low complexity" evidence="5">
    <location>
        <begin position="803"/>
        <end position="834"/>
    </location>
</feature>
<keyword evidence="2 4" id="KW-0863">Zinc-finger</keyword>
<dbReference type="InterPro" id="IPR001965">
    <property type="entry name" value="Znf_PHD"/>
</dbReference>
<evidence type="ECO:0000313" key="9">
    <source>
        <dbReference type="WormBase" id="C17G1.4a"/>
    </source>
</evidence>
<evidence type="ECO:0000259" key="6">
    <source>
        <dbReference type="PROSITE" id="PS50016"/>
    </source>
</evidence>
<evidence type="ECO:0000313" key="8">
    <source>
        <dbReference type="Proteomes" id="UP000001940"/>
    </source>
</evidence>
<evidence type="ECO:0000256" key="3">
    <source>
        <dbReference type="ARBA" id="ARBA00022833"/>
    </source>
</evidence>
<name>Q93238_CAEEL</name>
<dbReference type="MINT" id="Q93238"/>
<feature type="compositionally biased region" description="Low complexity" evidence="5">
    <location>
        <begin position="261"/>
        <end position="278"/>
    </location>
</feature>
<accession>Q93238</accession>
<proteinExistence type="predicted"/>
<feature type="compositionally biased region" description="Low complexity" evidence="5">
    <location>
        <begin position="753"/>
        <end position="790"/>
    </location>
</feature>
<keyword evidence="3" id="KW-0862">Zinc</keyword>
<evidence type="ECO:0000256" key="5">
    <source>
        <dbReference type="SAM" id="MobiDB-lite"/>
    </source>
</evidence>
<dbReference type="WormBase" id="C17G1.4a">
    <property type="protein sequence ID" value="CE53278"/>
    <property type="gene ID" value="WBGene00007651"/>
    <property type="gene designation" value="nra-3"/>
</dbReference>
<dbReference type="KEGG" id="cel:CELE_C17G1.4"/>
<dbReference type="FunCoup" id="Q93238">
    <property type="interactions" value="1340"/>
</dbReference>
<feature type="compositionally biased region" description="Gly residues" evidence="5">
    <location>
        <begin position="279"/>
        <end position="292"/>
    </location>
</feature>
<dbReference type="UCSC" id="C17G1.4b">
    <property type="organism name" value="c. elegans"/>
</dbReference>
<feature type="region of interest" description="Disordered" evidence="5">
    <location>
        <begin position="683"/>
        <end position="892"/>
    </location>
</feature>
<feature type="compositionally biased region" description="Low complexity" evidence="5">
    <location>
        <begin position="575"/>
        <end position="586"/>
    </location>
</feature>
<feature type="compositionally biased region" description="Polar residues" evidence="5">
    <location>
        <begin position="1"/>
        <end position="11"/>
    </location>
</feature>
<feature type="compositionally biased region" description="Polar residues" evidence="5">
    <location>
        <begin position="872"/>
        <end position="892"/>
    </location>
</feature>
<dbReference type="Bgee" id="WBGene00007651">
    <property type="expression patterns" value="Expressed in pharyngeal muscle cell (C elegans) and 4 other cell types or tissues"/>
</dbReference>
<dbReference type="ExpressionAtlas" id="Q93238">
    <property type="expression patterns" value="baseline and differential"/>
</dbReference>
<feature type="compositionally biased region" description="Pro residues" evidence="5">
    <location>
        <begin position="54"/>
        <end position="66"/>
    </location>
</feature>
<dbReference type="HOGENOM" id="CLU_292084_0_0_1"/>
<dbReference type="InterPro" id="IPR011011">
    <property type="entry name" value="Znf_FYVE_PHD"/>
</dbReference>
<dbReference type="PROSITE" id="PS01359">
    <property type="entry name" value="ZF_PHD_1"/>
    <property type="match status" value="1"/>
</dbReference>
<feature type="compositionally biased region" description="Low complexity" evidence="5">
    <location>
        <begin position="67"/>
        <end position="80"/>
    </location>
</feature>
<dbReference type="RefSeq" id="NP_001359582.1">
    <property type="nucleotide sequence ID" value="NM_001373452.1"/>
</dbReference>
<dbReference type="Proteomes" id="UP000001940">
    <property type="component" value="Chromosome X"/>
</dbReference>
<dbReference type="InParanoid" id="Q93238"/>
<dbReference type="CTD" id="181206"/>
<organism evidence="7 8">
    <name type="scientific">Caenorhabditis elegans</name>
    <dbReference type="NCBI Taxonomy" id="6239"/>
    <lineage>
        <taxon>Eukaryota</taxon>
        <taxon>Metazoa</taxon>
        <taxon>Ecdysozoa</taxon>
        <taxon>Nematoda</taxon>
        <taxon>Chromadorea</taxon>
        <taxon>Rhabditida</taxon>
        <taxon>Rhabditina</taxon>
        <taxon>Rhabditomorpha</taxon>
        <taxon>Rhabditoidea</taxon>
        <taxon>Rhabditidae</taxon>
        <taxon>Peloderinae</taxon>
        <taxon>Caenorhabditis</taxon>
    </lineage>
</organism>
<dbReference type="IntAct" id="Q93238">
    <property type="interactions" value="1"/>
</dbReference>
<feature type="domain" description="PHD-type" evidence="6">
    <location>
        <begin position="898"/>
        <end position="957"/>
    </location>
</feature>
<feature type="compositionally biased region" description="Polar residues" evidence="5">
    <location>
        <begin position="484"/>
        <end position="501"/>
    </location>
</feature>
<dbReference type="AGR" id="WB:WBGene00007651"/>
<evidence type="ECO:0000256" key="2">
    <source>
        <dbReference type="ARBA" id="ARBA00022771"/>
    </source>
</evidence>
<sequence>MSTSFPNSNGNVPPYNQPTNGSFNQFGQGGYPGIDQFQHPNMYAPPANGYGGMPPGPPNIGGPQPPGGSQQKGQQQQFPGSGANMKLPGYDGNSMQNAYMPYPPQNQRSGGQAPQNGPPPNYNSHQQMPPNNQYGGVPDPYRMYPGMQGPPGQVPNSQNSSSQQRPPSQNANQQRPASQAGQQYPTQQALPAHLHGTPTYPGMPPQNAPLQHYQPPQYANGTPPVRGAGSSAFPPLQPSKQSKPDEHRPNNLSNSQYPGNFGAPGSSSGFDSFSNGSSGYQGYGLPGSGTPGSQGNTNNLGMNGATPGSYGFKSGPFGGPNQNLPGQSTSGHNTPGHSTSGQNTSAQNATSGLTGPTGNPFGSMNGQGGNHGQFGGNDLSGVPGPSGGYGQMNSSNTPNQSERSTPGQPSTPGTPGSHGTVGSNAPLSHQKPSQQQQSMHNHLPHHQYNQNNLLSPNHGASSLGSQKQHGSSPMGSSLMPLNGQYPSMTQNMQSPASTSMEPTFKEPAVPIRHSPSQMPTHLQSPVHPSPNGAPPAYNAPSSSKTPDPTQQQRPHSPTFAVPTLPAAATLAQAFSANQISTKPKTSPQKKKHEDGVPEPPTADTPFTTVTHYELPAAMTFLRDTLHVGPNDKVHPQVEKHYFSRKRQQLRVPYPEGINSHTTPPTEPNTFGFMQGNPYFDPKYNRMVPSQTSHGPPLLSRSQSMHTPMISPNFNASQPSTSGRQPAKKARSASDASEPPFNVPHPPSSRGSMDQRQLQQQQIQMQQYHQHMQMQKMQQQQMAAQQQMSRMGGSGPSSAGPGGSQLPSLSAPSLQRADSMPQLPSQQQPPMGGPMANHMGGMQPMNGTPTEGPTVNNIGLNSNNAAGLPPLSLRSQGPDGSQNNDFPGIPSTSSSNQAHALCAGCHHFIMPGSSTLSCLYHDCKNVYHRECTRISPSAATQMEGTPQVRWVCPSCESQFRPMQLQHA</sequence>
<feature type="compositionally biased region" description="Polar residues" evidence="5">
    <location>
        <begin position="179"/>
        <end position="189"/>
    </location>
</feature>
<dbReference type="PROSITE" id="PS50016">
    <property type="entry name" value="ZF_PHD_2"/>
    <property type="match status" value="1"/>
</dbReference>
<dbReference type="eggNOG" id="ENOG502TH1S">
    <property type="taxonomic scope" value="Eukaryota"/>
</dbReference>
<feature type="compositionally biased region" description="Polar residues" evidence="5">
    <location>
        <begin position="425"/>
        <end position="440"/>
    </location>
</feature>
<dbReference type="SUPFAM" id="SSF57903">
    <property type="entry name" value="FYVE/PHD zinc finger"/>
    <property type="match status" value="1"/>
</dbReference>
<feature type="compositionally biased region" description="Polar residues" evidence="5">
    <location>
        <begin position="844"/>
        <end position="864"/>
    </location>
</feature>
<feature type="compositionally biased region" description="Gly residues" evidence="5">
    <location>
        <begin position="791"/>
        <end position="802"/>
    </location>
</feature>
<feature type="compositionally biased region" description="Polar residues" evidence="5">
    <location>
        <begin position="320"/>
        <end position="364"/>
    </location>
</feature>
<dbReference type="GeneID" id="181206"/>
<protein>
    <submittedName>
        <fullName evidence="7">PHD-type domain-containing protein</fullName>
    </submittedName>
</protein>
<dbReference type="AlphaFoldDB" id="Q93238"/>
<dbReference type="GO" id="GO:0008270">
    <property type="term" value="F:zinc ion binding"/>
    <property type="evidence" value="ECO:0007669"/>
    <property type="project" value="UniProtKB-KW"/>
</dbReference>
<keyword evidence="1" id="KW-0479">Metal-binding</keyword>
<feature type="region of interest" description="Disordered" evidence="5">
    <location>
        <begin position="575"/>
        <end position="606"/>
    </location>
</feature>
<feature type="compositionally biased region" description="Gly residues" evidence="5">
    <location>
        <begin position="365"/>
        <end position="375"/>
    </location>
</feature>
<evidence type="ECO:0000256" key="1">
    <source>
        <dbReference type="ARBA" id="ARBA00022723"/>
    </source>
</evidence>
<feature type="compositionally biased region" description="Polar residues" evidence="5">
    <location>
        <begin position="17"/>
        <end position="26"/>
    </location>
</feature>
<feature type="compositionally biased region" description="Polar residues" evidence="5">
    <location>
        <begin position="391"/>
        <end position="403"/>
    </location>
</feature>
<dbReference type="OrthoDB" id="5877958at2759"/>
<dbReference type="PIR" id="T19361">
    <property type="entry name" value="T19361"/>
</dbReference>
<feature type="region of interest" description="Disordered" evidence="5">
    <location>
        <begin position="1"/>
        <end position="560"/>
    </location>
</feature>
<dbReference type="SMART" id="SM00249">
    <property type="entry name" value="PHD"/>
    <property type="match status" value="1"/>
</dbReference>
<keyword evidence="8" id="KW-1185">Reference proteome</keyword>
<dbReference type="InterPro" id="IPR013083">
    <property type="entry name" value="Znf_RING/FYVE/PHD"/>
</dbReference>
<feature type="compositionally biased region" description="Polar residues" evidence="5">
    <location>
        <begin position="447"/>
        <end position="475"/>
    </location>
</feature>
<dbReference type="STRING" id="6239.C17G1.4a.1"/>
<feature type="compositionally biased region" description="Polar residues" evidence="5">
    <location>
        <begin position="539"/>
        <end position="555"/>
    </location>
</feature>
<dbReference type="InterPro" id="IPR019787">
    <property type="entry name" value="Znf_PHD-finger"/>
</dbReference>
<dbReference type="PeptideAtlas" id="Q93238"/>
<dbReference type="Gene3D" id="3.30.40.10">
    <property type="entry name" value="Zinc/RING finger domain, C3HC4 (zinc finger)"/>
    <property type="match status" value="1"/>
</dbReference>
<evidence type="ECO:0000313" key="7">
    <source>
        <dbReference type="EMBL" id="CAB01670.2"/>
    </source>
</evidence>
<gene>
    <name evidence="7 9" type="primary">nra-3</name>
    <name evidence="9" type="ORF">C17G1.4</name>
    <name evidence="7" type="ORF">CELE_C17G1.4</name>
</gene>
<feature type="compositionally biased region" description="Polar residues" evidence="5">
    <location>
        <begin position="122"/>
        <end position="134"/>
    </location>
</feature>
<evidence type="ECO:0000256" key="4">
    <source>
        <dbReference type="PROSITE-ProRule" id="PRU00146"/>
    </source>
</evidence>
<dbReference type="PaxDb" id="6239-C17G1.4a"/>
<feature type="compositionally biased region" description="Polar residues" evidence="5">
    <location>
        <begin position="687"/>
        <end position="723"/>
    </location>
</feature>
<dbReference type="InterPro" id="IPR019786">
    <property type="entry name" value="Zinc_finger_PHD-type_CS"/>
</dbReference>
<dbReference type="EMBL" id="BX284606">
    <property type="protein sequence ID" value="CAB01670.2"/>
    <property type="molecule type" value="Genomic_DNA"/>
</dbReference>
<dbReference type="CDD" id="cd15489">
    <property type="entry name" value="PHD_SF"/>
    <property type="match status" value="1"/>
</dbReference>
<feature type="compositionally biased region" description="Polar residues" evidence="5">
    <location>
        <begin position="514"/>
        <end position="523"/>
    </location>
</feature>
<reference evidence="7 8" key="1">
    <citation type="journal article" date="1998" name="Science">
        <title>Genome sequence of the nematode C. elegans: a platform for investigating biology.</title>
        <authorList>
            <consortium name="The C. elegans sequencing consortium"/>
            <person name="Sulson J.E."/>
            <person name="Waterston R."/>
        </authorList>
    </citation>
    <scope>NUCLEOTIDE SEQUENCE [LARGE SCALE GENOMIC DNA]</scope>
    <source>
        <strain evidence="7 8">Bristol N2</strain>
    </source>
</reference>
<feature type="compositionally biased region" description="Low complexity" evidence="5">
    <location>
        <begin position="155"/>
        <end position="177"/>
    </location>
</feature>
<feature type="compositionally biased region" description="Low complexity" evidence="5">
    <location>
        <begin position="404"/>
        <end position="423"/>
    </location>
</feature>